<dbReference type="Proteomes" id="UP000809829">
    <property type="component" value="Unassembled WGS sequence"/>
</dbReference>
<dbReference type="InterPro" id="IPR027275">
    <property type="entry name" value="PRC-brl_dom"/>
</dbReference>
<dbReference type="Pfam" id="PF05239">
    <property type="entry name" value="PRC"/>
    <property type="match status" value="2"/>
</dbReference>
<gene>
    <name evidence="2" type="ORF">JOC83_000177</name>
</gene>
<dbReference type="InterPro" id="IPR011033">
    <property type="entry name" value="PRC_barrel-like_sf"/>
</dbReference>
<evidence type="ECO:0000313" key="3">
    <source>
        <dbReference type="Proteomes" id="UP000809829"/>
    </source>
</evidence>
<dbReference type="RefSeq" id="WP_205182620.1">
    <property type="nucleotide sequence ID" value="NZ_JAFBFC010000001.1"/>
</dbReference>
<dbReference type="Gene3D" id="2.30.30.240">
    <property type="entry name" value="PRC-barrel domain"/>
    <property type="match status" value="2"/>
</dbReference>
<organism evidence="2 3">
    <name type="scientific">Priestia iocasae</name>
    <dbReference type="NCBI Taxonomy" id="2291674"/>
    <lineage>
        <taxon>Bacteria</taxon>
        <taxon>Bacillati</taxon>
        <taxon>Bacillota</taxon>
        <taxon>Bacilli</taxon>
        <taxon>Bacillales</taxon>
        <taxon>Bacillaceae</taxon>
        <taxon>Priestia</taxon>
    </lineage>
</organism>
<sequence>MKKSTEIINLPIISITEGVEIGQVKSIIINPDKFSVDFLTTQQEDWQIGVKAIPFKKVIGVGEYAVTVENDSAIMDLSEIPIANELFNKKISLIGSRVMTRKGELLGEISEYHVNDDNGDLVGLSLKIKGEEVILPITEVITLGKQMVIVSEHAKENFVVVTDDLEKISVKEVPSHKSVVEQPAVSPAIEEKTEQKVNDLKEKQVQLLINKNVIKDIYNQNGELLIAKGTTLTEEHITNAQEAGPTVFVELSMNVAE</sequence>
<comment type="caution">
    <text evidence="2">The sequence shown here is derived from an EMBL/GenBank/DDBJ whole genome shotgun (WGS) entry which is preliminary data.</text>
</comment>
<proteinExistence type="predicted"/>
<feature type="domain" description="PRC-barrel" evidence="1">
    <location>
        <begin position="4"/>
        <end position="71"/>
    </location>
</feature>
<name>A0ABS2QPH2_9BACI</name>
<evidence type="ECO:0000259" key="1">
    <source>
        <dbReference type="Pfam" id="PF05239"/>
    </source>
</evidence>
<protein>
    <submittedName>
        <fullName evidence="2">Uncharacterized protein YrrD</fullName>
    </submittedName>
</protein>
<dbReference type="SUPFAM" id="SSF50346">
    <property type="entry name" value="PRC-barrel domain"/>
    <property type="match status" value="2"/>
</dbReference>
<keyword evidence="3" id="KW-1185">Reference proteome</keyword>
<accession>A0ABS2QPH2</accession>
<reference evidence="2 3" key="1">
    <citation type="submission" date="2021-01" db="EMBL/GenBank/DDBJ databases">
        <title>Genomic Encyclopedia of Type Strains, Phase IV (KMG-IV): sequencing the most valuable type-strain genomes for metagenomic binning, comparative biology and taxonomic classification.</title>
        <authorList>
            <person name="Goeker M."/>
        </authorList>
    </citation>
    <scope>NUCLEOTIDE SEQUENCE [LARGE SCALE GENOMIC DNA]</scope>
    <source>
        <strain evidence="2 3">DSM 104297</strain>
    </source>
</reference>
<feature type="domain" description="PRC-barrel" evidence="1">
    <location>
        <begin position="92"/>
        <end position="152"/>
    </location>
</feature>
<evidence type="ECO:0000313" key="2">
    <source>
        <dbReference type="EMBL" id="MBM7701351.1"/>
    </source>
</evidence>
<dbReference type="EMBL" id="JAFBFC010000001">
    <property type="protein sequence ID" value="MBM7701351.1"/>
    <property type="molecule type" value="Genomic_DNA"/>
</dbReference>